<dbReference type="KEGG" id="tml:GSTUM_00000756001"/>
<evidence type="ECO:0000313" key="2">
    <source>
        <dbReference type="Proteomes" id="UP000006911"/>
    </source>
</evidence>
<name>D5GCU8_TUBMM</name>
<dbReference type="GeneID" id="9182446"/>
<proteinExistence type="predicted"/>
<accession>D5GCU8</accession>
<protein>
    <submittedName>
        <fullName evidence="1">(Perigord truffle) hypothetical protein</fullName>
    </submittedName>
</protein>
<gene>
    <name evidence="1" type="ORF">GSTUM_00000756001</name>
</gene>
<dbReference type="EMBL" id="FN430123">
    <property type="protein sequence ID" value="CAZ82341.1"/>
    <property type="molecule type" value="Genomic_DNA"/>
</dbReference>
<keyword evidence="2" id="KW-1185">Reference proteome</keyword>
<dbReference type="HOGENOM" id="CLU_2028415_0_0_1"/>
<reference evidence="1 2" key="1">
    <citation type="journal article" date="2010" name="Nature">
        <title>Perigord black truffle genome uncovers evolutionary origins and mechanisms of symbiosis.</title>
        <authorList>
            <person name="Martin F."/>
            <person name="Kohler A."/>
            <person name="Murat C."/>
            <person name="Balestrini R."/>
            <person name="Coutinho P.M."/>
            <person name="Jaillon O."/>
            <person name="Montanini B."/>
            <person name="Morin E."/>
            <person name="Noel B."/>
            <person name="Percudani R."/>
            <person name="Porcel B."/>
            <person name="Rubini A."/>
            <person name="Amicucci A."/>
            <person name="Amselem J."/>
            <person name="Anthouard V."/>
            <person name="Arcioni S."/>
            <person name="Artiguenave F."/>
            <person name="Aury J.M."/>
            <person name="Ballario P."/>
            <person name="Bolchi A."/>
            <person name="Brenna A."/>
            <person name="Brun A."/>
            <person name="Buee M."/>
            <person name="Cantarel B."/>
            <person name="Chevalier G."/>
            <person name="Couloux A."/>
            <person name="Da Silva C."/>
            <person name="Denoeud F."/>
            <person name="Duplessis S."/>
            <person name="Ghignone S."/>
            <person name="Hilselberger B."/>
            <person name="Iotti M."/>
            <person name="Marcais B."/>
            <person name="Mello A."/>
            <person name="Miranda M."/>
            <person name="Pacioni G."/>
            <person name="Quesneville H."/>
            <person name="Riccioni C."/>
            <person name="Ruotolo R."/>
            <person name="Splivallo R."/>
            <person name="Stocchi V."/>
            <person name="Tisserant E."/>
            <person name="Viscomi A.R."/>
            <person name="Zambonelli A."/>
            <person name="Zampieri E."/>
            <person name="Henrissat B."/>
            <person name="Lebrun M.H."/>
            <person name="Paolocci F."/>
            <person name="Bonfante P."/>
            <person name="Ottonello S."/>
            <person name="Wincker P."/>
        </authorList>
    </citation>
    <scope>NUCLEOTIDE SEQUENCE [LARGE SCALE GENOMIC DNA]</scope>
    <source>
        <strain evidence="1 2">Mel28</strain>
    </source>
</reference>
<dbReference type="RefSeq" id="XP_002838150.1">
    <property type="nucleotide sequence ID" value="XM_002838104.1"/>
</dbReference>
<organism evidence="1 2">
    <name type="scientific">Tuber melanosporum (strain Mel28)</name>
    <name type="common">Perigord black truffle</name>
    <dbReference type="NCBI Taxonomy" id="656061"/>
    <lineage>
        <taxon>Eukaryota</taxon>
        <taxon>Fungi</taxon>
        <taxon>Dikarya</taxon>
        <taxon>Ascomycota</taxon>
        <taxon>Pezizomycotina</taxon>
        <taxon>Pezizomycetes</taxon>
        <taxon>Pezizales</taxon>
        <taxon>Tuberaceae</taxon>
        <taxon>Tuber</taxon>
    </lineage>
</organism>
<dbReference type="InParanoid" id="D5GCU8"/>
<evidence type="ECO:0000313" key="1">
    <source>
        <dbReference type="EMBL" id="CAZ82341.1"/>
    </source>
</evidence>
<dbReference type="AlphaFoldDB" id="D5GCU8"/>
<dbReference type="Proteomes" id="UP000006911">
    <property type="component" value="Unassembled WGS sequence"/>
</dbReference>
<sequence>MIAPLRVVTLGLNLGNNPVLPLPSSIVVPNHLSSLTFPALFLSSVGGTEQRHRHSVSASHLHSSMLPLYSRVFEWPPQLYSVTSCDIRALHVPMVQALNMAHHAVGLRGDLKCNLDGYMWVS</sequence>